<name>A0AA36INF5_9DINO</name>
<dbReference type="Proteomes" id="UP001178507">
    <property type="component" value="Unassembled WGS sequence"/>
</dbReference>
<evidence type="ECO:0000313" key="3">
    <source>
        <dbReference type="Proteomes" id="UP001178507"/>
    </source>
</evidence>
<dbReference type="InterPro" id="IPR030392">
    <property type="entry name" value="S74_ICA"/>
</dbReference>
<proteinExistence type="predicted"/>
<sequence>MVVSRQPPLHLDIGWWHPSWHLECRYRGLQYWLELLVGSAPQGVNIQPIMAVLSSRTSNATALLHELHPAAYHMRGEPSRIRFGFIADEMEEVLPEVTRHMGADLPSARAGIMYLDLLAVLASSMQELTEEMRTATLRLSQVETRIAERQRWKLRSASEALLTRRRDGP</sequence>
<evidence type="ECO:0000313" key="2">
    <source>
        <dbReference type="EMBL" id="CAJ1389693.1"/>
    </source>
</evidence>
<reference evidence="2" key="1">
    <citation type="submission" date="2023-08" db="EMBL/GenBank/DDBJ databases">
        <authorList>
            <person name="Chen Y."/>
            <person name="Shah S."/>
            <person name="Dougan E. K."/>
            <person name="Thang M."/>
            <person name="Chan C."/>
        </authorList>
    </citation>
    <scope>NUCLEOTIDE SEQUENCE</scope>
</reference>
<dbReference type="Pfam" id="PF13884">
    <property type="entry name" value="Peptidase_S74"/>
    <property type="match status" value="1"/>
</dbReference>
<keyword evidence="3" id="KW-1185">Reference proteome</keyword>
<dbReference type="AlphaFoldDB" id="A0AA36INF5"/>
<comment type="caution">
    <text evidence="2">The sequence shown here is derived from an EMBL/GenBank/DDBJ whole genome shotgun (WGS) entry which is preliminary data.</text>
</comment>
<evidence type="ECO:0000259" key="1">
    <source>
        <dbReference type="Pfam" id="PF13884"/>
    </source>
</evidence>
<gene>
    <name evidence="2" type="ORF">EVOR1521_LOCUS15261</name>
</gene>
<feature type="domain" description="Peptidase S74" evidence="1">
    <location>
        <begin position="45"/>
        <end position="97"/>
    </location>
</feature>
<accession>A0AA36INF5</accession>
<protein>
    <recommendedName>
        <fullName evidence="1">Peptidase S74 domain-containing protein</fullName>
    </recommendedName>
</protein>
<dbReference type="EMBL" id="CAUJNA010001924">
    <property type="protein sequence ID" value="CAJ1389693.1"/>
    <property type="molecule type" value="Genomic_DNA"/>
</dbReference>
<organism evidence="2 3">
    <name type="scientific">Effrenium voratum</name>
    <dbReference type="NCBI Taxonomy" id="2562239"/>
    <lineage>
        <taxon>Eukaryota</taxon>
        <taxon>Sar</taxon>
        <taxon>Alveolata</taxon>
        <taxon>Dinophyceae</taxon>
        <taxon>Suessiales</taxon>
        <taxon>Symbiodiniaceae</taxon>
        <taxon>Effrenium</taxon>
    </lineage>
</organism>